<reference evidence="2" key="1">
    <citation type="submission" date="2021-12" db="EMBL/GenBank/DDBJ databases">
        <authorList>
            <person name="King R."/>
        </authorList>
    </citation>
    <scope>NUCLEOTIDE SEQUENCE</scope>
</reference>
<dbReference type="EMBL" id="OU963867">
    <property type="protein sequence ID" value="CAH0392503.1"/>
    <property type="molecule type" value="Genomic_DNA"/>
</dbReference>
<accession>A0A9P0F746</accession>
<sequence>MIHPRPNQTSSRQVGSHPSGGRWRNPPLPGLAAHPSESNPFPSPSRHPRTQGARPAQCSVDPVSEPSFRELVDRNLTPLSGSGGAFSPGRTLFPPPAHPGPGVETPLSSSPDFGGGANACALIKD</sequence>
<evidence type="ECO:0000313" key="3">
    <source>
        <dbReference type="Proteomes" id="UP001152759"/>
    </source>
</evidence>
<dbReference type="AlphaFoldDB" id="A0A9P0F746"/>
<feature type="region of interest" description="Disordered" evidence="1">
    <location>
        <begin position="1"/>
        <end position="115"/>
    </location>
</feature>
<protein>
    <submittedName>
        <fullName evidence="2">Uncharacterized protein</fullName>
    </submittedName>
</protein>
<feature type="compositionally biased region" description="Polar residues" evidence="1">
    <location>
        <begin position="1"/>
        <end position="16"/>
    </location>
</feature>
<organism evidence="2 3">
    <name type="scientific">Bemisia tabaci</name>
    <name type="common">Sweetpotato whitefly</name>
    <name type="synonym">Aleurodes tabaci</name>
    <dbReference type="NCBI Taxonomy" id="7038"/>
    <lineage>
        <taxon>Eukaryota</taxon>
        <taxon>Metazoa</taxon>
        <taxon>Ecdysozoa</taxon>
        <taxon>Arthropoda</taxon>
        <taxon>Hexapoda</taxon>
        <taxon>Insecta</taxon>
        <taxon>Pterygota</taxon>
        <taxon>Neoptera</taxon>
        <taxon>Paraneoptera</taxon>
        <taxon>Hemiptera</taxon>
        <taxon>Sternorrhyncha</taxon>
        <taxon>Aleyrodoidea</taxon>
        <taxon>Aleyrodidae</taxon>
        <taxon>Aleyrodinae</taxon>
        <taxon>Bemisia</taxon>
    </lineage>
</organism>
<keyword evidence="3" id="KW-1185">Reference proteome</keyword>
<name>A0A9P0F746_BEMTA</name>
<proteinExistence type="predicted"/>
<gene>
    <name evidence="2" type="ORF">BEMITA_LOCUS11016</name>
</gene>
<evidence type="ECO:0000313" key="2">
    <source>
        <dbReference type="EMBL" id="CAH0392503.1"/>
    </source>
</evidence>
<evidence type="ECO:0000256" key="1">
    <source>
        <dbReference type="SAM" id="MobiDB-lite"/>
    </source>
</evidence>
<dbReference type="Proteomes" id="UP001152759">
    <property type="component" value="Chromosome 6"/>
</dbReference>